<reference evidence="8 9" key="1">
    <citation type="submission" date="2023-09" db="EMBL/GenBank/DDBJ databases">
        <authorList>
            <person name="Rey-Velasco X."/>
        </authorList>
    </citation>
    <scope>NUCLEOTIDE SEQUENCE [LARGE SCALE GENOMIC DNA]</scope>
    <source>
        <strain evidence="8 9">F388</strain>
    </source>
</reference>
<dbReference type="Gene3D" id="3.40.720.10">
    <property type="entry name" value="Alkaline Phosphatase, subunit A"/>
    <property type="match status" value="1"/>
</dbReference>
<evidence type="ECO:0000313" key="8">
    <source>
        <dbReference type="EMBL" id="MDT0607536.1"/>
    </source>
</evidence>
<organism evidence="8 9">
    <name type="scientific">Croceitalea rosinachiae</name>
    <dbReference type="NCBI Taxonomy" id="3075596"/>
    <lineage>
        <taxon>Bacteria</taxon>
        <taxon>Pseudomonadati</taxon>
        <taxon>Bacteroidota</taxon>
        <taxon>Flavobacteriia</taxon>
        <taxon>Flavobacteriales</taxon>
        <taxon>Flavobacteriaceae</taxon>
        <taxon>Croceitalea</taxon>
    </lineage>
</organism>
<feature type="transmembrane region" description="Helical" evidence="6">
    <location>
        <begin position="14"/>
        <end position="33"/>
    </location>
</feature>
<feature type="domain" description="Sulfatase N-terminal" evidence="7">
    <location>
        <begin position="239"/>
        <end position="528"/>
    </location>
</feature>
<dbReference type="CDD" id="cd16015">
    <property type="entry name" value="LTA_synthase"/>
    <property type="match status" value="1"/>
</dbReference>
<accession>A0ABU3ABI4</accession>
<name>A0ABU3ABI4_9FLAO</name>
<dbReference type="PANTHER" id="PTHR47371">
    <property type="entry name" value="LIPOTEICHOIC ACID SYNTHASE"/>
    <property type="match status" value="1"/>
</dbReference>
<dbReference type="InterPro" id="IPR000917">
    <property type="entry name" value="Sulfatase_N"/>
</dbReference>
<dbReference type="InterPro" id="IPR011990">
    <property type="entry name" value="TPR-like_helical_dom_sf"/>
</dbReference>
<dbReference type="Pfam" id="PF00884">
    <property type="entry name" value="Sulfatase"/>
    <property type="match status" value="1"/>
</dbReference>
<evidence type="ECO:0000256" key="5">
    <source>
        <dbReference type="ARBA" id="ARBA00023136"/>
    </source>
</evidence>
<keyword evidence="2" id="KW-1003">Cell membrane</keyword>
<keyword evidence="3 6" id="KW-0812">Transmembrane</keyword>
<evidence type="ECO:0000256" key="3">
    <source>
        <dbReference type="ARBA" id="ARBA00022692"/>
    </source>
</evidence>
<dbReference type="Proteomes" id="UP001255246">
    <property type="component" value="Unassembled WGS sequence"/>
</dbReference>
<evidence type="ECO:0000256" key="2">
    <source>
        <dbReference type="ARBA" id="ARBA00022475"/>
    </source>
</evidence>
<evidence type="ECO:0000313" key="9">
    <source>
        <dbReference type="Proteomes" id="UP001255246"/>
    </source>
</evidence>
<dbReference type="InterPro" id="IPR017850">
    <property type="entry name" value="Alkaline_phosphatase_core_sf"/>
</dbReference>
<keyword evidence="9" id="KW-1185">Reference proteome</keyword>
<dbReference type="InterPro" id="IPR050448">
    <property type="entry name" value="OpgB/LTA_synthase_biosynth"/>
</dbReference>
<protein>
    <submittedName>
        <fullName evidence="8">LTA synthase family protein</fullName>
    </submittedName>
</protein>
<sequence>MNTSQRDRYTLKQYTRLIIAFFAILFVLSVYQYTTLYFKGVVDTILSASFFIAVAHQLGYASVIALILVFPFNFWENYRPSYGLNLVFALLIFLLIIEAMLVSYYCTALVPLGSDLLGYSFSDIKMTISNSGGISILPVLGIIVIIGLFFGMYKLTSRYYHYLGRMYPFTIILFSLFISTLFLEGKPINQNKSQYLAINLYNSTTEDTSYEANVEYPLIKSQQIENVLGGYFNLKEEKPNIVFIIVEGLGRDFVGEGAEFGGFTPFLDSLSTKALYWENCLSTTGRTFGVLPSLMGSLPFGKSGFMELEKYPNKFTLFSILKNNGYHTSFYQGTNSSFDGVDRFLLSENLDFVLDKSGFGNQYKMQAEDAAGSSWGYPDKELFKKSMSLPRKASQPRVEAYMTISNHEPFIPPQQEFYEKEVKHILSKSEYDRKSEKVIKKNSNVFATLLYTDDAVKYALEEYKKQPNYDNTIFIITGDHRLIPIPQRNTMSRFHVPLIVYSPLLNTSRKMSSVSSHFDVTPSLLSMLENSYELKMPKKVAWMGGALDVATEFRSTKNIPLMRNKNELKEYVSGEKVFSDGTVFELDENMDLGTSFGGSGIEDRLNAFKSVNAYVTTNDKIIPDSLAIFAVKTEKFSNSELVWFNSLLNEYDSDKLYFKARDFAFDKEYDKALLLSRYIMSESPSHIDTKILTGRVNAWIGNRKKAIEILNGCIKMNPNYIDSYAALFDVYYWDERHKEALELIDIVNQNSSSANEIADKISRARNEARKNRIVASN</sequence>
<dbReference type="PANTHER" id="PTHR47371:SF3">
    <property type="entry name" value="PHOSPHOGLYCEROL TRANSFERASE I"/>
    <property type="match status" value="1"/>
</dbReference>
<keyword evidence="4 6" id="KW-1133">Transmembrane helix</keyword>
<feature type="transmembrane region" description="Helical" evidence="6">
    <location>
        <begin position="82"/>
        <end position="112"/>
    </location>
</feature>
<dbReference type="RefSeq" id="WP_311351338.1">
    <property type="nucleotide sequence ID" value="NZ_JAVRHR010000002.1"/>
</dbReference>
<dbReference type="EMBL" id="JAVRHR010000002">
    <property type="protein sequence ID" value="MDT0607536.1"/>
    <property type="molecule type" value="Genomic_DNA"/>
</dbReference>
<comment type="subcellular location">
    <subcellularLocation>
        <location evidence="1">Cell membrane</location>
        <topology evidence="1">Multi-pass membrane protein</topology>
    </subcellularLocation>
</comment>
<feature type="transmembrane region" description="Helical" evidence="6">
    <location>
        <begin position="165"/>
        <end position="183"/>
    </location>
</feature>
<feature type="transmembrane region" description="Helical" evidence="6">
    <location>
        <begin position="132"/>
        <end position="153"/>
    </location>
</feature>
<dbReference type="Gene3D" id="1.25.40.10">
    <property type="entry name" value="Tetratricopeptide repeat domain"/>
    <property type="match status" value="1"/>
</dbReference>
<evidence type="ECO:0000256" key="4">
    <source>
        <dbReference type="ARBA" id="ARBA00022989"/>
    </source>
</evidence>
<keyword evidence="5 6" id="KW-0472">Membrane</keyword>
<dbReference type="SUPFAM" id="SSF53649">
    <property type="entry name" value="Alkaline phosphatase-like"/>
    <property type="match status" value="1"/>
</dbReference>
<comment type="caution">
    <text evidence="8">The sequence shown here is derived from an EMBL/GenBank/DDBJ whole genome shotgun (WGS) entry which is preliminary data.</text>
</comment>
<evidence type="ECO:0000259" key="7">
    <source>
        <dbReference type="Pfam" id="PF00884"/>
    </source>
</evidence>
<evidence type="ECO:0000256" key="1">
    <source>
        <dbReference type="ARBA" id="ARBA00004651"/>
    </source>
</evidence>
<evidence type="ECO:0000256" key="6">
    <source>
        <dbReference type="SAM" id="Phobius"/>
    </source>
</evidence>
<gene>
    <name evidence="8" type="ORF">RM706_10865</name>
</gene>
<proteinExistence type="predicted"/>
<dbReference type="SUPFAM" id="SSF48452">
    <property type="entry name" value="TPR-like"/>
    <property type="match status" value="1"/>
</dbReference>
<feature type="transmembrane region" description="Helical" evidence="6">
    <location>
        <begin position="45"/>
        <end position="70"/>
    </location>
</feature>